<evidence type="ECO:0000313" key="6">
    <source>
        <dbReference type="Proteomes" id="UP000178446"/>
    </source>
</evidence>
<dbReference type="InterPro" id="IPR013520">
    <property type="entry name" value="Ribonucl_H"/>
</dbReference>
<dbReference type="InterPro" id="IPR012337">
    <property type="entry name" value="RNaseH-like_sf"/>
</dbReference>
<dbReference type="PANTHER" id="PTHR30231">
    <property type="entry name" value="DNA POLYMERASE III SUBUNIT EPSILON"/>
    <property type="match status" value="1"/>
</dbReference>
<proteinExistence type="predicted"/>
<dbReference type="Pfam" id="PF00929">
    <property type="entry name" value="RNase_T"/>
    <property type="match status" value="1"/>
</dbReference>
<dbReference type="AlphaFoldDB" id="A0A1F7XSU0"/>
<protein>
    <recommendedName>
        <fullName evidence="4">Exonuclease domain-containing protein</fullName>
    </recommendedName>
</protein>
<dbReference type="CDD" id="cd06127">
    <property type="entry name" value="DEDDh"/>
    <property type="match status" value="1"/>
</dbReference>
<dbReference type="InterPro" id="IPR036397">
    <property type="entry name" value="RNaseH_sf"/>
</dbReference>
<organism evidence="5 6">
    <name type="scientific">Candidatus Woesebacteria bacterium RIFCSPHIGHO2_01_FULL_37_10</name>
    <dbReference type="NCBI Taxonomy" id="1802489"/>
    <lineage>
        <taxon>Bacteria</taxon>
        <taxon>Candidatus Woeseibacteriota</taxon>
    </lineage>
</organism>
<dbReference type="Gene3D" id="3.30.420.10">
    <property type="entry name" value="Ribonuclease H-like superfamily/Ribonuclease H"/>
    <property type="match status" value="1"/>
</dbReference>
<dbReference type="SMART" id="SM00479">
    <property type="entry name" value="EXOIII"/>
    <property type="match status" value="1"/>
</dbReference>
<dbReference type="SUPFAM" id="SSF53098">
    <property type="entry name" value="Ribonuclease H-like"/>
    <property type="match status" value="1"/>
</dbReference>
<dbReference type="GO" id="GO:0003676">
    <property type="term" value="F:nucleic acid binding"/>
    <property type="evidence" value="ECO:0007669"/>
    <property type="project" value="InterPro"/>
</dbReference>
<reference evidence="5 6" key="1">
    <citation type="journal article" date="2016" name="Nat. Commun.">
        <title>Thousands of microbial genomes shed light on interconnected biogeochemical processes in an aquifer system.</title>
        <authorList>
            <person name="Anantharaman K."/>
            <person name="Brown C.T."/>
            <person name="Hug L.A."/>
            <person name="Sharon I."/>
            <person name="Castelle C.J."/>
            <person name="Probst A.J."/>
            <person name="Thomas B.C."/>
            <person name="Singh A."/>
            <person name="Wilkins M.J."/>
            <person name="Karaoz U."/>
            <person name="Brodie E.L."/>
            <person name="Williams K.H."/>
            <person name="Hubbard S.S."/>
            <person name="Banfield J.F."/>
        </authorList>
    </citation>
    <scope>NUCLEOTIDE SEQUENCE [LARGE SCALE GENOMIC DNA]</scope>
</reference>
<comment type="caution">
    <text evidence="5">The sequence shown here is derived from an EMBL/GenBank/DDBJ whole genome shotgun (WGS) entry which is preliminary data.</text>
</comment>
<feature type="domain" description="Exonuclease" evidence="4">
    <location>
        <begin position="21"/>
        <end position="193"/>
    </location>
</feature>
<gene>
    <name evidence="5" type="ORF">A2685_02940</name>
</gene>
<keyword evidence="3" id="KW-0269">Exonuclease</keyword>
<evidence type="ECO:0000313" key="5">
    <source>
        <dbReference type="EMBL" id="OGM18102.1"/>
    </source>
</evidence>
<dbReference type="GO" id="GO:0008408">
    <property type="term" value="F:3'-5' exonuclease activity"/>
    <property type="evidence" value="ECO:0007669"/>
    <property type="project" value="TreeGrafter"/>
</dbReference>
<sequence length="193" mass="22475">MHIIPDHHKKGKKPKDFRDRKLIFIDLEMTGSDPAIHEIIEVGWLVVDGRSYKILSEYEAKVRPEHLYTADKEGLRVAGYSENKWKKPKDLKFILNKLAKVAPNAMLAGWSVFADWQFLERGFEKFKIKPKFNYRLLVVDSVAYAKLYKEKKLTNFSMRTGVAKLLNIPYSVEHGALKDAKLSYEVFKKLMEL</sequence>
<evidence type="ECO:0000259" key="4">
    <source>
        <dbReference type="SMART" id="SM00479"/>
    </source>
</evidence>
<accession>A0A1F7XSU0</accession>
<evidence type="ECO:0000256" key="3">
    <source>
        <dbReference type="ARBA" id="ARBA00022839"/>
    </source>
</evidence>
<keyword evidence="2" id="KW-0378">Hydrolase</keyword>
<dbReference type="Proteomes" id="UP000178446">
    <property type="component" value="Unassembled WGS sequence"/>
</dbReference>
<evidence type="ECO:0000256" key="1">
    <source>
        <dbReference type="ARBA" id="ARBA00022722"/>
    </source>
</evidence>
<evidence type="ECO:0000256" key="2">
    <source>
        <dbReference type="ARBA" id="ARBA00022801"/>
    </source>
</evidence>
<name>A0A1F7XSU0_9BACT</name>
<keyword evidence="1" id="KW-0540">Nuclease</keyword>
<dbReference type="EMBL" id="MGGB01000057">
    <property type="protein sequence ID" value="OGM18102.1"/>
    <property type="molecule type" value="Genomic_DNA"/>
</dbReference>
<dbReference type="PANTHER" id="PTHR30231:SF4">
    <property type="entry name" value="PROTEIN NEN2"/>
    <property type="match status" value="1"/>
</dbReference>